<sequence length="257" mass="28421">MKDSYLSIRSLSVDYQHKGERVRALESVDLSLARGQRGVIIGPSGCGKSTLISVLAGLNAHYSGQVLIDGNPPQGGGDTALILQDFGLLPWKTVWENVILGLQLRKKNPGQIKKTAEAVLEKLGLFSLAKRYPAQLSGGQRQRVAIARALVLEPKLLLMDEPFSSLDALTREEIQDFLLEIWEETRLSTLLITHNIEEAVFLGQKIFVMSSGPGRIQEEVENTMAGEGHLRGRVQFLEMCSYLRSFLHRRENNAAGA</sequence>
<name>A0A3G1KVQ6_FORW1</name>
<dbReference type="PANTHER" id="PTHR42788:SF13">
    <property type="entry name" value="ALIPHATIC SULFONATES IMPORT ATP-BINDING PROTEIN SSUB"/>
    <property type="match status" value="1"/>
</dbReference>
<dbReference type="InterPro" id="IPR050166">
    <property type="entry name" value="ABC_transporter_ATP-bind"/>
</dbReference>
<organism evidence="5 6">
    <name type="scientific">Formimonas warabiya</name>
    <dbReference type="NCBI Taxonomy" id="1761012"/>
    <lineage>
        <taxon>Bacteria</taxon>
        <taxon>Bacillati</taxon>
        <taxon>Bacillota</taxon>
        <taxon>Clostridia</taxon>
        <taxon>Eubacteriales</taxon>
        <taxon>Peptococcaceae</taxon>
        <taxon>Candidatus Formimonas</taxon>
    </lineage>
</organism>
<dbReference type="InterPro" id="IPR003593">
    <property type="entry name" value="AAA+_ATPase"/>
</dbReference>
<dbReference type="Pfam" id="PF00005">
    <property type="entry name" value="ABC_tran"/>
    <property type="match status" value="1"/>
</dbReference>
<dbReference type="InterPro" id="IPR003439">
    <property type="entry name" value="ABC_transporter-like_ATP-bd"/>
</dbReference>
<dbReference type="RefSeq" id="WP_148135872.1">
    <property type="nucleotide sequence ID" value="NZ_CP017634.1"/>
</dbReference>
<dbReference type="PROSITE" id="PS50893">
    <property type="entry name" value="ABC_TRANSPORTER_2"/>
    <property type="match status" value="1"/>
</dbReference>
<keyword evidence="2" id="KW-0547">Nucleotide-binding</keyword>
<keyword evidence="1" id="KW-0813">Transport</keyword>
<dbReference type="Proteomes" id="UP000323521">
    <property type="component" value="Chromosome"/>
</dbReference>
<dbReference type="KEGG" id="fwa:DCMF_18960"/>
<dbReference type="GO" id="GO:0005524">
    <property type="term" value="F:ATP binding"/>
    <property type="evidence" value="ECO:0007669"/>
    <property type="project" value="UniProtKB-KW"/>
</dbReference>
<dbReference type="InterPro" id="IPR017871">
    <property type="entry name" value="ABC_transporter-like_CS"/>
</dbReference>
<dbReference type="EMBL" id="CP017634">
    <property type="protein sequence ID" value="ATW26554.1"/>
    <property type="molecule type" value="Genomic_DNA"/>
</dbReference>
<dbReference type="SMART" id="SM00382">
    <property type="entry name" value="AAA"/>
    <property type="match status" value="1"/>
</dbReference>
<keyword evidence="6" id="KW-1185">Reference proteome</keyword>
<protein>
    <submittedName>
        <fullName evidence="5">ABC transporter ATP-binding protein</fullName>
    </submittedName>
</protein>
<proteinExistence type="predicted"/>
<dbReference type="Gene3D" id="3.40.50.300">
    <property type="entry name" value="P-loop containing nucleotide triphosphate hydrolases"/>
    <property type="match status" value="1"/>
</dbReference>
<evidence type="ECO:0000256" key="3">
    <source>
        <dbReference type="ARBA" id="ARBA00022840"/>
    </source>
</evidence>
<keyword evidence="3 5" id="KW-0067">ATP-binding</keyword>
<evidence type="ECO:0000256" key="1">
    <source>
        <dbReference type="ARBA" id="ARBA00022448"/>
    </source>
</evidence>
<dbReference type="GO" id="GO:0016887">
    <property type="term" value="F:ATP hydrolysis activity"/>
    <property type="evidence" value="ECO:0007669"/>
    <property type="project" value="InterPro"/>
</dbReference>
<dbReference type="OrthoDB" id="9801958at2"/>
<evidence type="ECO:0000259" key="4">
    <source>
        <dbReference type="PROSITE" id="PS50893"/>
    </source>
</evidence>
<accession>A0A3G1KVQ6</accession>
<dbReference type="SUPFAM" id="SSF52540">
    <property type="entry name" value="P-loop containing nucleoside triphosphate hydrolases"/>
    <property type="match status" value="1"/>
</dbReference>
<dbReference type="PROSITE" id="PS00211">
    <property type="entry name" value="ABC_TRANSPORTER_1"/>
    <property type="match status" value="1"/>
</dbReference>
<evidence type="ECO:0000313" key="6">
    <source>
        <dbReference type="Proteomes" id="UP000323521"/>
    </source>
</evidence>
<dbReference type="CDD" id="cd03293">
    <property type="entry name" value="ABC_NrtD_SsuB_transporters"/>
    <property type="match status" value="1"/>
</dbReference>
<dbReference type="PANTHER" id="PTHR42788">
    <property type="entry name" value="TAURINE IMPORT ATP-BINDING PROTEIN-RELATED"/>
    <property type="match status" value="1"/>
</dbReference>
<evidence type="ECO:0000313" key="5">
    <source>
        <dbReference type="EMBL" id="ATW26554.1"/>
    </source>
</evidence>
<dbReference type="InterPro" id="IPR027417">
    <property type="entry name" value="P-loop_NTPase"/>
</dbReference>
<dbReference type="AlphaFoldDB" id="A0A3G1KVQ6"/>
<gene>
    <name evidence="5" type="ORF">DCMF_18960</name>
</gene>
<evidence type="ECO:0000256" key="2">
    <source>
        <dbReference type="ARBA" id="ARBA00022741"/>
    </source>
</evidence>
<feature type="domain" description="ABC transporter" evidence="4">
    <location>
        <begin position="8"/>
        <end position="236"/>
    </location>
</feature>
<reference evidence="5 6" key="1">
    <citation type="submission" date="2016-10" db="EMBL/GenBank/DDBJ databases">
        <title>Complete Genome Sequence of Peptococcaceae strain DCMF.</title>
        <authorList>
            <person name="Edwards R.J."/>
            <person name="Holland S.I."/>
            <person name="Deshpande N.P."/>
            <person name="Wong Y.K."/>
            <person name="Ertan H."/>
            <person name="Manefield M."/>
            <person name="Russell T.L."/>
            <person name="Lee M.J."/>
        </authorList>
    </citation>
    <scope>NUCLEOTIDE SEQUENCE [LARGE SCALE GENOMIC DNA]</scope>
    <source>
        <strain evidence="5 6">DCMF</strain>
    </source>
</reference>